<dbReference type="InterPro" id="IPR023696">
    <property type="entry name" value="Ureohydrolase_dom_sf"/>
</dbReference>
<accession>A0A0A0HR11</accession>
<comment type="caution">
    <text evidence="1">The sequence shown here is derived from an EMBL/GenBank/DDBJ whole genome shotgun (WGS) entry which is preliminary data.</text>
</comment>
<dbReference type="SUPFAM" id="SSF52768">
    <property type="entry name" value="Arginase/deacetylase"/>
    <property type="match status" value="1"/>
</dbReference>
<dbReference type="InterPro" id="IPR037138">
    <property type="entry name" value="His_deacetylse_dom_sf"/>
</dbReference>
<evidence type="ECO:0008006" key="3">
    <source>
        <dbReference type="Google" id="ProtNLM"/>
    </source>
</evidence>
<organism evidence="1 2">
    <name type="scientific">Roseovarius mucosus DSM 17069</name>
    <dbReference type="NCBI Taxonomy" id="1288298"/>
    <lineage>
        <taxon>Bacteria</taxon>
        <taxon>Pseudomonadati</taxon>
        <taxon>Pseudomonadota</taxon>
        <taxon>Alphaproteobacteria</taxon>
        <taxon>Rhodobacterales</taxon>
        <taxon>Roseobacteraceae</taxon>
        <taxon>Roseovarius</taxon>
    </lineage>
</organism>
<dbReference type="PATRIC" id="fig|1288298.3.peg.327"/>
<dbReference type="Proteomes" id="UP000030021">
    <property type="component" value="Unassembled WGS sequence"/>
</dbReference>
<evidence type="ECO:0000313" key="1">
    <source>
        <dbReference type="EMBL" id="KGM89735.1"/>
    </source>
</evidence>
<dbReference type="Gene3D" id="3.40.800.20">
    <property type="entry name" value="Histone deacetylase domain"/>
    <property type="match status" value="1"/>
</dbReference>
<dbReference type="HOGENOM" id="CLU_2289564_0_0_5"/>
<dbReference type="eggNOG" id="COG0123">
    <property type="taxonomic scope" value="Bacteria"/>
</dbReference>
<protein>
    <recommendedName>
        <fullName evidence="3">Deacetylase</fullName>
    </recommendedName>
</protein>
<evidence type="ECO:0000313" key="2">
    <source>
        <dbReference type="Proteomes" id="UP000030021"/>
    </source>
</evidence>
<dbReference type="AlphaFoldDB" id="A0A0A0HR11"/>
<proteinExistence type="predicted"/>
<sequence length="101" mass="10791">MTTALITHPDCLGHETPEGHPEQVARLERILEALEGKDVILVKAPLVAEDDLLRVHPKSHVEAIRAASPASGAGAARCRYLDVAWHAGGGASRGGRRCARR</sequence>
<reference evidence="1 2" key="1">
    <citation type="submission" date="2013-01" db="EMBL/GenBank/DDBJ databases">
        <authorList>
            <person name="Fiebig A."/>
            <person name="Goeker M."/>
            <person name="Klenk H.-P.P."/>
        </authorList>
    </citation>
    <scope>NUCLEOTIDE SEQUENCE [LARGE SCALE GENOMIC DNA]</scope>
    <source>
        <strain evidence="1 2">DSM 17069</strain>
    </source>
</reference>
<dbReference type="EMBL" id="AONH01000001">
    <property type="protein sequence ID" value="KGM89735.1"/>
    <property type="molecule type" value="Genomic_DNA"/>
</dbReference>
<gene>
    <name evidence="1" type="ORF">rosmuc_00329</name>
</gene>
<name>A0A0A0HR11_9RHOB</name>